<organism evidence="1 2">
    <name type="scientific">Spongiactinospora rosea</name>
    <dbReference type="NCBI Taxonomy" id="2248750"/>
    <lineage>
        <taxon>Bacteria</taxon>
        <taxon>Bacillati</taxon>
        <taxon>Actinomycetota</taxon>
        <taxon>Actinomycetes</taxon>
        <taxon>Streptosporangiales</taxon>
        <taxon>Streptosporangiaceae</taxon>
        <taxon>Spongiactinospora</taxon>
    </lineage>
</organism>
<evidence type="ECO:0000313" key="2">
    <source>
        <dbReference type="Proteomes" id="UP000253303"/>
    </source>
</evidence>
<name>A0A366LRP3_9ACTN</name>
<protein>
    <submittedName>
        <fullName evidence="1">Uncharacterized protein</fullName>
    </submittedName>
</protein>
<dbReference type="EMBL" id="QMEY01000016">
    <property type="protein sequence ID" value="RBQ16586.1"/>
    <property type="molecule type" value="Genomic_DNA"/>
</dbReference>
<evidence type="ECO:0000313" key="1">
    <source>
        <dbReference type="EMBL" id="RBQ16586.1"/>
    </source>
</evidence>
<dbReference type="Proteomes" id="UP000253303">
    <property type="component" value="Unassembled WGS sequence"/>
</dbReference>
<keyword evidence="2" id="KW-1185">Reference proteome</keyword>
<proteinExistence type="predicted"/>
<reference evidence="1 2" key="1">
    <citation type="submission" date="2018-06" db="EMBL/GenBank/DDBJ databases">
        <title>Sphaerisporangium craniellae sp. nov., isolated from a marine sponge in the South China Sea.</title>
        <authorList>
            <person name="Li L."/>
        </authorList>
    </citation>
    <scope>NUCLEOTIDE SEQUENCE [LARGE SCALE GENOMIC DNA]</scope>
    <source>
        <strain evidence="1 2">LHW63015</strain>
    </source>
</reference>
<accession>A0A366LRP3</accession>
<gene>
    <name evidence="1" type="ORF">DP939_30240</name>
</gene>
<sequence>MSRNVRERSHMTSLTTYRRERVVRLLDLAWELEARDMPVSIDLPPQDTPILRVVGARGFIRVESWHDASGRWYFSWGRVQSATVHGTTATETARAAERICEVAR</sequence>
<comment type="caution">
    <text evidence="1">The sequence shown here is derived from an EMBL/GenBank/DDBJ whole genome shotgun (WGS) entry which is preliminary data.</text>
</comment>
<dbReference type="AlphaFoldDB" id="A0A366LRP3"/>